<evidence type="ECO:0000313" key="1">
    <source>
        <dbReference type="Proteomes" id="UP000887565"/>
    </source>
</evidence>
<proteinExistence type="predicted"/>
<sequence length="61" mass="6771">MENEIASENINMRTACFQQYKLVGYAMNTPVVVAFSKNLANTPVPGLRMRNQLQGSGFTSM</sequence>
<evidence type="ECO:0000313" key="2">
    <source>
        <dbReference type="WBParaSite" id="nRc.2.0.1.t12635-RA"/>
    </source>
</evidence>
<accession>A0A915IEM1</accession>
<organism evidence="1 2">
    <name type="scientific">Romanomermis culicivorax</name>
    <name type="common">Nematode worm</name>
    <dbReference type="NCBI Taxonomy" id="13658"/>
    <lineage>
        <taxon>Eukaryota</taxon>
        <taxon>Metazoa</taxon>
        <taxon>Ecdysozoa</taxon>
        <taxon>Nematoda</taxon>
        <taxon>Enoplea</taxon>
        <taxon>Dorylaimia</taxon>
        <taxon>Mermithida</taxon>
        <taxon>Mermithoidea</taxon>
        <taxon>Mermithidae</taxon>
        <taxon>Romanomermis</taxon>
    </lineage>
</organism>
<reference evidence="2" key="1">
    <citation type="submission" date="2022-11" db="UniProtKB">
        <authorList>
            <consortium name="WormBaseParasite"/>
        </authorList>
    </citation>
    <scope>IDENTIFICATION</scope>
</reference>
<dbReference type="AlphaFoldDB" id="A0A915IEM1"/>
<dbReference type="WBParaSite" id="nRc.2.0.1.t12635-RA">
    <property type="protein sequence ID" value="nRc.2.0.1.t12635-RA"/>
    <property type="gene ID" value="nRc.2.0.1.g12635"/>
</dbReference>
<dbReference type="Proteomes" id="UP000887565">
    <property type="component" value="Unplaced"/>
</dbReference>
<keyword evidence="1" id="KW-1185">Reference proteome</keyword>
<protein>
    <submittedName>
        <fullName evidence="2">Uncharacterized protein</fullName>
    </submittedName>
</protein>
<name>A0A915IEM1_ROMCU</name>